<evidence type="ECO:0000313" key="3">
    <source>
        <dbReference type="Proteomes" id="UP001630127"/>
    </source>
</evidence>
<dbReference type="Pfam" id="PF13966">
    <property type="entry name" value="zf-RVT"/>
    <property type="match status" value="1"/>
</dbReference>
<feature type="domain" description="Reverse transcriptase zinc-binding" evidence="1">
    <location>
        <begin position="28"/>
        <end position="111"/>
    </location>
</feature>
<evidence type="ECO:0000259" key="1">
    <source>
        <dbReference type="Pfam" id="PF13966"/>
    </source>
</evidence>
<evidence type="ECO:0000313" key="2">
    <source>
        <dbReference type="EMBL" id="KAL3514290.1"/>
    </source>
</evidence>
<sequence>MHLLRGKSLLLTEGNDEFAWKETTDGSFTTSSAIQVIENKSSPLFSRRMIWSHKLPKKVSIFWWKLLNNALPLDDKLQTTGFSLASKCQFCTSDETFEHLFKDCSLVNEVWIFFVSVAHLSRSGHSEAVAKRMVAQFNRHYCSW</sequence>
<accession>A0ABD2Z7J1</accession>
<reference evidence="2 3" key="1">
    <citation type="submission" date="2024-11" db="EMBL/GenBank/DDBJ databases">
        <title>A near-complete genome assembly of Cinchona calisaya.</title>
        <authorList>
            <person name="Lian D.C."/>
            <person name="Zhao X.W."/>
            <person name="Wei L."/>
        </authorList>
    </citation>
    <scope>NUCLEOTIDE SEQUENCE [LARGE SCALE GENOMIC DNA]</scope>
    <source>
        <tissue evidence="2">Nenye</tissue>
    </source>
</reference>
<dbReference type="InterPro" id="IPR026960">
    <property type="entry name" value="RVT-Znf"/>
</dbReference>
<proteinExistence type="predicted"/>
<comment type="caution">
    <text evidence="2">The sequence shown here is derived from an EMBL/GenBank/DDBJ whole genome shotgun (WGS) entry which is preliminary data.</text>
</comment>
<name>A0ABD2Z7J1_9GENT</name>
<dbReference type="EMBL" id="JBJUIK010000011">
    <property type="protein sequence ID" value="KAL3514290.1"/>
    <property type="molecule type" value="Genomic_DNA"/>
</dbReference>
<dbReference type="AlphaFoldDB" id="A0ABD2Z7J1"/>
<dbReference type="Proteomes" id="UP001630127">
    <property type="component" value="Unassembled WGS sequence"/>
</dbReference>
<protein>
    <recommendedName>
        <fullName evidence="1">Reverse transcriptase zinc-binding domain-containing protein</fullName>
    </recommendedName>
</protein>
<gene>
    <name evidence="2" type="ORF">ACH5RR_027007</name>
</gene>
<keyword evidence="3" id="KW-1185">Reference proteome</keyword>
<organism evidence="2 3">
    <name type="scientific">Cinchona calisaya</name>
    <dbReference type="NCBI Taxonomy" id="153742"/>
    <lineage>
        <taxon>Eukaryota</taxon>
        <taxon>Viridiplantae</taxon>
        <taxon>Streptophyta</taxon>
        <taxon>Embryophyta</taxon>
        <taxon>Tracheophyta</taxon>
        <taxon>Spermatophyta</taxon>
        <taxon>Magnoliopsida</taxon>
        <taxon>eudicotyledons</taxon>
        <taxon>Gunneridae</taxon>
        <taxon>Pentapetalae</taxon>
        <taxon>asterids</taxon>
        <taxon>lamiids</taxon>
        <taxon>Gentianales</taxon>
        <taxon>Rubiaceae</taxon>
        <taxon>Cinchonoideae</taxon>
        <taxon>Cinchoneae</taxon>
        <taxon>Cinchona</taxon>
    </lineage>
</organism>